<evidence type="ECO:0000313" key="2">
    <source>
        <dbReference type="Proteomes" id="UP000198990"/>
    </source>
</evidence>
<organism evidence="1 2">
    <name type="scientific">Maribacter orientalis</name>
    <dbReference type="NCBI Taxonomy" id="228957"/>
    <lineage>
        <taxon>Bacteria</taxon>
        <taxon>Pseudomonadati</taxon>
        <taxon>Bacteroidota</taxon>
        <taxon>Flavobacteriia</taxon>
        <taxon>Flavobacteriales</taxon>
        <taxon>Flavobacteriaceae</taxon>
        <taxon>Maribacter</taxon>
    </lineage>
</organism>
<dbReference type="EMBL" id="FNZN01000003">
    <property type="protein sequence ID" value="SEL26378.1"/>
    <property type="molecule type" value="Genomic_DNA"/>
</dbReference>
<dbReference type="Proteomes" id="UP000198990">
    <property type="component" value="Unassembled WGS sequence"/>
</dbReference>
<keyword evidence="2" id="KW-1185">Reference proteome</keyword>
<evidence type="ECO:0008006" key="3">
    <source>
        <dbReference type="Google" id="ProtNLM"/>
    </source>
</evidence>
<reference evidence="2" key="1">
    <citation type="submission" date="2016-10" db="EMBL/GenBank/DDBJ databases">
        <authorList>
            <person name="Varghese N."/>
            <person name="Submissions S."/>
        </authorList>
    </citation>
    <scope>NUCLEOTIDE SEQUENCE [LARGE SCALE GENOMIC DNA]</scope>
    <source>
        <strain evidence="2">DSM 16471</strain>
    </source>
</reference>
<dbReference type="STRING" id="228957.SAMN04488008_103266"/>
<dbReference type="AlphaFoldDB" id="A0A1H7NTM4"/>
<dbReference type="RefSeq" id="WP_091622517.1">
    <property type="nucleotide sequence ID" value="NZ_FNZN01000003.1"/>
</dbReference>
<evidence type="ECO:0000313" key="1">
    <source>
        <dbReference type="EMBL" id="SEL26378.1"/>
    </source>
</evidence>
<sequence>MRNTDKTMNELYKSLGKLFYAVAICDGSVHIKEWDKVEEIVKEKWLYVDDFTDRYGADAANQIEIVFDWLLEYEKTSEECFQEFKEFYEEHPQAFSEEIKSLTKETTNAIANSFSKKNKSELDLLAQIDLLLQ</sequence>
<proteinExistence type="predicted"/>
<gene>
    <name evidence="1" type="ORF">SAMN04488008_103266</name>
</gene>
<protein>
    <recommendedName>
        <fullName evidence="3">TerB family tellurite resistance protein</fullName>
    </recommendedName>
</protein>
<name>A0A1H7NTM4_9FLAO</name>
<dbReference type="OrthoDB" id="979732at2"/>
<accession>A0A1H7NTM4</accession>